<dbReference type="Proteomes" id="UP000661077">
    <property type="component" value="Unassembled WGS sequence"/>
</dbReference>
<keyword evidence="2 4" id="KW-0479">Metal-binding</keyword>
<keyword evidence="1 4" id="KW-0349">Heme</keyword>
<evidence type="ECO:0000256" key="1">
    <source>
        <dbReference type="ARBA" id="ARBA00022617"/>
    </source>
</evidence>
<name>A0ABS1WQP3_9GAMM</name>
<evidence type="ECO:0000256" key="2">
    <source>
        <dbReference type="ARBA" id="ARBA00022723"/>
    </source>
</evidence>
<dbReference type="InterPro" id="IPR036909">
    <property type="entry name" value="Cyt_c-like_dom_sf"/>
</dbReference>
<evidence type="ECO:0000256" key="5">
    <source>
        <dbReference type="SAM" id="SignalP"/>
    </source>
</evidence>
<evidence type="ECO:0000313" key="8">
    <source>
        <dbReference type="Proteomes" id="UP000661077"/>
    </source>
</evidence>
<sequence length="97" mass="9995">MKRVMRMLGAITGVIAPALAMAASPPGAASCLGCHTVNGGDNPVPPIGALEAEQIVSAMQAFRTGARPATVMDRVAKGFSDEEIKAIAQWYASAKPK</sequence>
<keyword evidence="8" id="KW-1185">Reference proteome</keyword>
<comment type="caution">
    <text evidence="7">The sequence shown here is derived from an EMBL/GenBank/DDBJ whole genome shotgun (WGS) entry which is preliminary data.</text>
</comment>
<organism evidence="7 8">
    <name type="scientific">Steroidobacter gossypii</name>
    <dbReference type="NCBI Taxonomy" id="2805490"/>
    <lineage>
        <taxon>Bacteria</taxon>
        <taxon>Pseudomonadati</taxon>
        <taxon>Pseudomonadota</taxon>
        <taxon>Gammaproteobacteria</taxon>
        <taxon>Steroidobacterales</taxon>
        <taxon>Steroidobacteraceae</taxon>
        <taxon>Steroidobacter</taxon>
    </lineage>
</organism>
<evidence type="ECO:0000259" key="6">
    <source>
        <dbReference type="PROSITE" id="PS51007"/>
    </source>
</evidence>
<dbReference type="EMBL" id="JAEVLS010000001">
    <property type="protein sequence ID" value="MBM0103288.1"/>
    <property type="molecule type" value="Genomic_DNA"/>
</dbReference>
<feature type="domain" description="Cytochrome c" evidence="6">
    <location>
        <begin position="13"/>
        <end position="95"/>
    </location>
</feature>
<dbReference type="RefSeq" id="WP_203165270.1">
    <property type="nucleotide sequence ID" value="NZ_JAEVLS010000001.1"/>
</dbReference>
<feature type="chain" id="PRO_5045677014" description="Cytochrome c domain-containing protein" evidence="5">
    <location>
        <begin position="23"/>
        <end position="97"/>
    </location>
</feature>
<evidence type="ECO:0000256" key="3">
    <source>
        <dbReference type="ARBA" id="ARBA00023004"/>
    </source>
</evidence>
<proteinExistence type="predicted"/>
<accession>A0ABS1WQP3</accession>
<dbReference type="PROSITE" id="PS51007">
    <property type="entry name" value="CYTC"/>
    <property type="match status" value="1"/>
</dbReference>
<evidence type="ECO:0000256" key="4">
    <source>
        <dbReference type="PROSITE-ProRule" id="PRU00433"/>
    </source>
</evidence>
<gene>
    <name evidence="7" type="ORF">JM946_00965</name>
</gene>
<dbReference type="InterPro" id="IPR009056">
    <property type="entry name" value="Cyt_c-like_dom"/>
</dbReference>
<dbReference type="PROSITE" id="PS51257">
    <property type="entry name" value="PROKAR_LIPOPROTEIN"/>
    <property type="match status" value="1"/>
</dbReference>
<reference evidence="7 8" key="1">
    <citation type="journal article" date="2021" name="Int. J. Syst. Evol. Microbiol.">
        <title>Steroidobacter gossypii sp. nov., isolated from soil of cotton cropping field.</title>
        <authorList>
            <person name="Huang R."/>
            <person name="Yang S."/>
            <person name="Zhen C."/>
            <person name="Liu W."/>
        </authorList>
    </citation>
    <scope>NUCLEOTIDE SEQUENCE [LARGE SCALE GENOMIC DNA]</scope>
    <source>
        <strain evidence="7 8">S1-65</strain>
    </source>
</reference>
<dbReference type="Gene3D" id="1.10.760.10">
    <property type="entry name" value="Cytochrome c-like domain"/>
    <property type="match status" value="1"/>
</dbReference>
<evidence type="ECO:0000313" key="7">
    <source>
        <dbReference type="EMBL" id="MBM0103288.1"/>
    </source>
</evidence>
<feature type="signal peptide" evidence="5">
    <location>
        <begin position="1"/>
        <end position="22"/>
    </location>
</feature>
<keyword evidence="3 4" id="KW-0408">Iron</keyword>
<dbReference type="SUPFAM" id="SSF46626">
    <property type="entry name" value="Cytochrome c"/>
    <property type="match status" value="1"/>
</dbReference>
<keyword evidence="5" id="KW-0732">Signal</keyword>
<protein>
    <recommendedName>
        <fullName evidence="6">Cytochrome c domain-containing protein</fullName>
    </recommendedName>
</protein>